<evidence type="ECO:0000313" key="3">
    <source>
        <dbReference type="Proteomes" id="UP000198836"/>
    </source>
</evidence>
<name>A0A1I0U402_9SPHI</name>
<accession>A0A1I0U402</accession>
<feature type="compositionally biased region" description="Polar residues" evidence="1">
    <location>
        <begin position="31"/>
        <end position="40"/>
    </location>
</feature>
<dbReference type="EMBL" id="FOJM01000020">
    <property type="protein sequence ID" value="SFA58819.1"/>
    <property type="molecule type" value="Genomic_DNA"/>
</dbReference>
<gene>
    <name evidence="2" type="ORF">SAMN04488511_12071</name>
</gene>
<feature type="region of interest" description="Disordered" evidence="1">
    <location>
        <begin position="1"/>
        <end position="40"/>
    </location>
</feature>
<feature type="non-terminal residue" evidence="2">
    <location>
        <position position="1"/>
    </location>
</feature>
<proteinExistence type="predicted"/>
<evidence type="ECO:0000313" key="2">
    <source>
        <dbReference type="EMBL" id="SFA58819.1"/>
    </source>
</evidence>
<reference evidence="3" key="1">
    <citation type="submission" date="2016-10" db="EMBL/GenBank/DDBJ databases">
        <authorList>
            <person name="Varghese N."/>
            <person name="Submissions S."/>
        </authorList>
    </citation>
    <scope>NUCLEOTIDE SEQUENCE [LARGE SCALE GENOMIC DNA]</scope>
    <source>
        <strain evidence="3">DSM 18130</strain>
    </source>
</reference>
<protein>
    <submittedName>
        <fullName evidence="2">Uncharacterized protein</fullName>
    </submittedName>
</protein>
<dbReference type="Proteomes" id="UP000198836">
    <property type="component" value="Unassembled WGS sequence"/>
</dbReference>
<organism evidence="2 3">
    <name type="scientific">Pedobacter suwonensis</name>
    <dbReference type="NCBI Taxonomy" id="332999"/>
    <lineage>
        <taxon>Bacteria</taxon>
        <taxon>Pseudomonadati</taxon>
        <taxon>Bacteroidota</taxon>
        <taxon>Sphingobacteriia</taxon>
        <taxon>Sphingobacteriales</taxon>
        <taxon>Sphingobacteriaceae</taxon>
        <taxon>Pedobacter</taxon>
    </lineage>
</organism>
<dbReference type="AlphaFoldDB" id="A0A1I0U402"/>
<keyword evidence="3" id="KW-1185">Reference proteome</keyword>
<evidence type="ECO:0000256" key="1">
    <source>
        <dbReference type="SAM" id="MobiDB-lite"/>
    </source>
</evidence>
<sequence length="40" mass="4626">NHLKSAGDHVLQQKSIRNSYFPADQREFADQENSYNNSLC</sequence>